<proteinExistence type="predicted"/>
<dbReference type="InterPro" id="IPR003430">
    <property type="entry name" value="Phenol_Hydrox"/>
</dbReference>
<dbReference type="SUPFAM" id="SSF47240">
    <property type="entry name" value="Ferritin-like"/>
    <property type="match status" value="1"/>
</dbReference>
<dbReference type="Gene3D" id="1.10.620.20">
    <property type="entry name" value="Ribonucleotide Reductase, subunit A"/>
    <property type="match status" value="1"/>
</dbReference>
<reference evidence="3" key="1">
    <citation type="submission" date="2019-02" db="EMBL/GenBank/DDBJ databases">
        <authorList>
            <person name="Li S.-H."/>
        </authorList>
    </citation>
    <scope>NUCLEOTIDE SEQUENCE</scope>
    <source>
        <strain evidence="3">IMCC8485</strain>
    </source>
</reference>
<keyword evidence="1" id="KW-0560">Oxidoreductase</keyword>
<dbReference type="EMBL" id="SHNP01000008">
    <property type="protein sequence ID" value="MCX2975494.1"/>
    <property type="molecule type" value="Genomic_DNA"/>
</dbReference>
<dbReference type="Pfam" id="PF02332">
    <property type="entry name" value="Phenol_Hydrox"/>
    <property type="match status" value="1"/>
</dbReference>
<dbReference type="GO" id="GO:0004497">
    <property type="term" value="F:monooxygenase activity"/>
    <property type="evidence" value="ECO:0007669"/>
    <property type="project" value="UniProtKB-KW"/>
</dbReference>
<dbReference type="RefSeq" id="WP_279254133.1">
    <property type="nucleotide sequence ID" value="NZ_SHNP01000008.1"/>
</dbReference>
<dbReference type="Proteomes" id="UP001143307">
    <property type="component" value="Unassembled WGS sequence"/>
</dbReference>
<evidence type="ECO:0000256" key="2">
    <source>
        <dbReference type="ARBA" id="ARBA00023033"/>
    </source>
</evidence>
<protein>
    <submittedName>
        <fullName evidence="3">Toluene monooxygenase</fullName>
    </submittedName>
</protein>
<accession>A0ABT3T1U1</accession>
<keyword evidence="2 3" id="KW-0503">Monooxygenase</keyword>
<evidence type="ECO:0000313" key="4">
    <source>
        <dbReference type="Proteomes" id="UP001143307"/>
    </source>
</evidence>
<organism evidence="3 4">
    <name type="scientific">Candidatus Seongchinamella marina</name>
    <dbReference type="NCBI Taxonomy" id="2518990"/>
    <lineage>
        <taxon>Bacteria</taxon>
        <taxon>Pseudomonadati</taxon>
        <taxon>Pseudomonadota</taxon>
        <taxon>Gammaproteobacteria</taxon>
        <taxon>Cellvibrionales</taxon>
        <taxon>Halieaceae</taxon>
        <taxon>Seongchinamella</taxon>
    </lineage>
</organism>
<name>A0ABT3T1U1_9GAMM</name>
<evidence type="ECO:0000313" key="3">
    <source>
        <dbReference type="EMBL" id="MCX2975494.1"/>
    </source>
</evidence>
<comment type="caution">
    <text evidence="3">The sequence shown here is derived from an EMBL/GenBank/DDBJ whole genome shotgun (WGS) entry which is preliminary data.</text>
</comment>
<sequence>MAIHQRNDWYDLTRATNWTPSYVTEDELFPDEMSGSMGIPMESWEVYDEPYKTTFPEYVKVQREKDAGAYSVKAALERAKIIEKSDPGWVTILKQHYGAIALGEYAAVTGEARMSRFSKAPGNRNMAMFGMLDETRHGQIQLYFPHEYCKTDRQFDWAWKAYHQNDWASIAAKHFFDDIITGRDAISVAIMLTFGFETGFTNMQFLGLAADAADAGDYTFANLISSIQTDESRHAQQGGPALEILIANGKKEEAQLKVDMAVWRAWRLFAILTGPALDYYTPLEHRGHSFKEFMHEWIVGQFERSLIDLGLDKPWYWDTFMEELDSTHHGYHLGVWYWRPTIWWNPAAGVTPQERDWLEEKYPGWNARWGQCWDVITENLIADKEELTLPETLPLVCNMNQLPICGIPGEEHWDMKVYTVEKDGRLFHFSNEVDQWVFEQDPQRYEQHMSIVDRFLNGDVEPMNLQGALEYMGMEGVAELGRDAHDYAWIEKVKDNMKKAS</sequence>
<dbReference type="InterPro" id="IPR009078">
    <property type="entry name" value="Ferritin-like_SF"/>
</dbReference>
<dbReference type="InterPro" id="IPR012348">
    <property type="entry name" value="RNR-like"/>
</dbReference>
<gene>
    <name evidence="3" type="ORF">EYC87_18085</name>
</gene>
<evidence type="ECO:0000256" key="1">
    <source>
        <dbReference type="ARBA" id="ARBA00023002"/>
    </source>
</evidence>
<keyword evidence="4" id="KW-1185">Reference proteome</keyword>